<sequence length="116" mass="12683">MKIAITSQNKREVTGHAGKCRKFWIYEVSEGKIGEKNLLELPKEQSFHESSTHAEHPLDGIQVLISGGMGGGLIRRLEVKGIEGIVTSEKSPDKAVAAYLDGSLERLAPHHHGHAH</sequence>
<evidence type="ECO:0000313" key="4">
    <source>
        <dbReference type="Proteomes" id="UP000030428"/>
    </source>
</evidence>
<name>A0A4E0QRF5_9GAMM</name>
<dbReference type="Gene3D" id="3.30.420.130">
    <property type="entry name" value="Dinitrogenase iron-molybdenum cofactor biosynthesis domain"/>
    <property type="match status" value="1"/>
</dbReference>
<proteinExistence type="predicted"/>
<dbReference type="PANTHER" id="PTHR33937:SF2">
    <property type="entry name" value="DINITROGENASE IRON-MOLYBDENUM COFACTOR BIOSYNTHESIS DOMAIN-CONTAINING PROTEIN"/>
    <property type="match status" value="1"/>
</dbReference>
<dbReference type="Proteomes" id="UP000030428">
    <property type="component" value="Unassembled WGS sequence"/>
</dbReference>
<feature type="domain" description="Dinitrogenase iron-molybdenum cofactor biosynthesis" evidence="2">
    <location>
        <begin position="11"/>
        <end position="100"/>
    </location>
</feature>
<accession>A0A4E0QRF5</accession>
<evidence type="ECO:0000259" key="2">
    <source>
        <dbReference type="Pfam" id="PF02579"/>
    </source>
</evidence>
<dbReference type="InterPro" id="IPR036105">
    <property type="entry name" value="DiNase_FeMo-co_biosyn_sf"/>
</dbReference>
<evidence type="ECO:0000256" key="1">
    <source>
        <dbReference type="ARBA" id="ARBA00023231"/>
    </source>
</evidence>
<dbReference type="Pfam" id="PF02579">
    <property type="entry name" value="Nitro_FeMo-Co"/>
    <property type="match status" value="1"/>
</dbReference>
<evidence type="ECO:0000313" key="3">
    <source>
        <dbReference type="EMBL" id="TGO03257.1"/>
    </source>
</evidence>
<comment type="caution">
    <text evidence="3">The sequence shown here is derived from an EMBL/GenBank/DDBJ whole genome shotgun (WGS) entry which is preliminary data.</text>
</comment>
<gene>
    <name evidence="3" type="ORF">PN36_09850</name>
</gene>
<keyword evidence="1" id="KW-0535">Nitrogen fixation</keyword>
<dbReference type="InterPro" id="IPR051840">
    <property type="entry name" value="NifX/NifY_domain"/>
</dbReference>
<keyword evidence="4" id="KW-1185">Reference proteome</keyword>
<organism evidence="3 4">
    <name type="scientific">Candidatus Thiomargarita nelsonii</name>
    <dbReference type="NCBI Taxonomy" id="1003181"/>
    <lineage>
        <taxon>Bacteria</taxon>
        <taxon>Pseudomonadati</taxon>
        <taxon>Pseudomonadota</taxon>
        <taxon>Gammaproteobacteria</taxon>
        <taxon>Thiotrichales</taxon>
        <taxon>Thiotrichaceae</taxon>
        <taxon>Thiomargarita</taxon>
    </lineage>
</organism>
<protein>
    <recommendedName>
        <fullName evidence="2">Dinitrogenase iron-molybdenum cofactor biosynthesis domain-containing protein</fullName>
    </recommendedName>
</protein>
<dbReference type="PANTHER" id="PTHR33937">
    <property type="entry name" value="IRON-MOLYBDENUM PROTEIN-RELATED-RELATED"/>
    <property type="match status" value="1"/>
</dbReference>
<reference evidence="3 4" key="1">
    <citation type="journal article" date="2016" name="Front. Microbiol.">
        <title>Single-Cell (Meta-)Genomics of a Dimorphic Candidatus Thiomargarita nelsonii Reveals Genomic Plasticity.</title>
        <authorList>
            <person name="Flood B.E."/>
            <person name="Fliss P."/>
            <person name="Jones D.S."/>
            <person name="Dick G.J."/>
            <person name="Jain S."/>
            <person name="Kaster A.K."/>
            <person name="Winkel M."/>
            <person name="Mussmann M."/>
            <person name="Bailey J."/>
        </authorList>
    </citation>
    <scope>NUCLEOTIDE SEQUENCE [LARGE SCALE GENOMIC DNA]</scope>
    <source>
        <strain evidence="3">Hydrate Ridge</strain>
    </source>
</reference>
<dbReference type="AlphaFoldDB" id="A0A4E0QRF5"/>
<dbReference type="InterPro" id="IPR003731">
    <property type="entry name" value="Di-Nase_FeMo-co_biosynth"/>
</dbReference>
<dbReference type="EMBL" id="JSZA02000030">
    <property type="protein sequence ID" value="TGO03257.1"/>
    <property type="molecule type" value="Genomic_DNA"/>
</dbReference>
<dbReference type="SUPFAM" id="SSF53146">
    <property type="entry name" value="Nitrogenase accessory factor-like"/>
    <property type="match status" value="1"/>
</dbReference>